<keyword evidence="3" id="KW-0349">Heme</keyword>
<keyword evidence="6" id="KW-0408">Iron</keyword>
<dbReference type="GO" id="GO:0020037">
    <property type="term" value="F:heme binding"/>
    <property type="evidence" value="ECO:0007669"/>
    <property type="project" value="InterPro"/>
</dbReference>
<keyword evidence="4" id="KW-0479">Metal-binding</keyword>
<comment type="cofactor">
    <cofactor evidence="1">
        <name>heme</name>
        <dbReference type="ChEBI" id="CHEBI:30413"/>
    </cofactor>
</comment>
<evidence type="ECO:0000256" key="4">
    <source>
        <dbReference type="ARBA" id="ARBA00022723"/>
    </source>
</evidence>
<evidence type="ECO:0000256" key="6">
    <source>
        <dbReference type="ARBA" id="ARBA00023004"/>
    </source>
</evidence>
<dbReference type="Gene3D" id="1.10.630.10">
    <property type="entry name" value="Cytochrome P450"/>
    <property type="match status" value="2"/>
</dbReference>
<dbReference type="InterPro" id="IPR050196">
    <property type="entry name" value="Cytochrome_P450_Monoox"/>
</dbReference>
<sequence length="295" mass="34185">MIAHMIVFLVAEMMSVFNQRVEKYKPIFRTWLGPFPQVSITSAEYIEVILSTPKFMEKAYIYKFLHPWLGTGLLTSTETAMGTQINSQEDTESNYVSAVYGLGEELAHRMIRPWLHPDFIFLRTKRGKHFSQCLSVLHNFTDKIIQSRKVQLSDRTNMTQQDPHDESEILGQKRRQAFLDLLLQASINGQNLTDIELRDEVDTFMFEGHDTTTAAVCWSLFLLGLNPLIQDRVQAELDDLFQGSTRSVTMKDLQEMKYLEQVIKESLRLYPSVPFIARKIDQDVQLGDENYLFQC</sequence>
<dbReference type="PANTHER" id="PTHR24291:SF209">
    <property type="entry name" value="CYTOCHROME P450-LIKE PROTEIN"/>
    <property type="match status" value="1"/>
</dbReference>
<dbReference type="AlphaFoldDB" id="A0A7R9CDN0"/>
<dbReference type="GO" id="GO:0004497">
    <property type="term" value="F:monooxygenase activity"/>
    <property type="evidence" value="ECO:0007669"/>
    <property type="project" value="UniProtKB-KW"/>
</dbReference>
<dbReference type="InterPro" id="IPR036396">
    <property type="entry name" value="Cyt_P450_sf"/>
</dbReference>
<dbReference type="Pfam" id="PF00067">
    <property type="entry name" value="p450"/>
    <property type="match status" value="1"/>
</dbReference>
<accession>A0A7R9CDN0</accession>
<dbReference type="EMBL" id="OC316886">
    <property type="protein sequence ID" value="CAD7394136.1"/>
    <property type="molecule type" value="Genomic_DNA"/>
</dbReference>
<dbReference type="InterPro" id="IPR001128">
    <property type="entry name" value="Cyt_P450"/>
</dbReference>
<feature type="chain" id="PRO_5031536886" description="Cytochrome P450" evidence="8">
    <location>
        <begin position="19"/>
        <end position="295"/>
    </location>
</feature>
<reference evidence="9" key="1">
    <citation type="submission" date="2020-11" db="EMBL/GenBank/DDBJ databases">
        <authorList>
            <person name="Tran Van P."/>
        </authorList>
    </citation>
    <scope>NUCLEOTIDE SEQUENCE</scope>
</reference>
<keyword evidence="8" id="KW-0732">Signal</keyword>
<protein>
    <recommendedName>
        <fullName evidence="10">Cytochrome P450</fullName>
    </recommendedName>
</protein>
<evidence type="ECO:0000256" key="2">
    <source>
        <dbReference type="ARBA" id="ARBA00010617"/>
    </source>
</evidence>
<comment type="similarity">
    <text evidence="2">Belongs to the cytochrome P450 family.</text>
</comment>
<name>A0A7R9CDN0_TIMCR</name>
<dbReference type="PRINTS" id="PR00385">
    <property type="entry name" value="P450"/>
</dbReference>
<dbReference type="GO" id="GO:0005789">
    <property type="term" value="C:endoplasmic reticulum membrane"/>
    <property type="evidence" value="ECO:0007669"/>
    <property type="project" value="UniProtKB-SubCell"/>
</dbReference>
<organism evidence="9">
    <name type="scientific">Timema cristinae</name>
    <name type="common">Walking stick</name>
    <dbReference type="NCBI Taxonomy" id="61476"/>
    <lineage>
        <taxon>Eukaryota</taxon>
        <taxon>Metazoa</taxon>
        <taxon>Ecdysozoa</taxon>
        <taxon>Arthropoda</taxon>
        <taxon>Hexapoda</taxon>
        <taxon>Insecta</taxon>
        <taxon>Pterygota</taxon>
        <taxon>Neoptera</taxon>
        <taxon>Polyneoptera</taxon>
        <taxon>Phasmatodea</taxon>
        <taxon>Timematodea</taxon>
        <taxon>Timematoidea</taxon>
        <taxon>Timematidae</taxon>
        <taxon>Timema</taxon>
    </lineage>
</organism>
<dbReference type="SUPFAM" id="SSF48264">
    <property type="entry name" value="Cytochrome P450"/>
    <property type="match status" value="1"/>
</dbReference>
<feature type="signal peptide" evidence="8">
    <location>
        <begin position="1"/>
        <end position="18"/>
    </location>
</feature>
<evidence type="ECO:0000256" key="5">
    <source>
        <dbReference type="ARBA" id="ARBA00023002"/>
    </source>
</evidence>
<gene>
    <name evidence="9" type="ORF">TCEB3V08_LOCUS2074</name>
</gene>
<evidence type="ECO:0000256" key="7">
    <source>
        <dbReference type="ARBA" id="ARBA00023033"/>
    </source>
</evidence>
<evidence type="ECO:0000256" key="8">
    <source>
        <dbReference type="SAM" id="SignalP"/>
    </source>
</evidence>
<evidence type="ECO:0000313" key="9">
    <source>
        <dbReference type="EMBL" id="CAD7394136.1"/>
    </source>
</evidence>
<evidence type="ECO:0000256" key="3">
    <source>
        <dbReference type="ARBA" id="ARBA00022617"/>
    </source>
</evidence>
<keyword evidence="7" id="KW-0503">Monooxygenase</keyword>
<dbReference type="PANTHER" id="PTHR24291">
    <property type="entry name" value="CYTOCHROME P450 FAMILY 4"/>
    <property type="match status" value="1"/>
</dbReference>
<keyword evidence="5" id="KW-0560">Oxidoreductase</keyword>
<proteinExistence type="inferred from homology"/>
<dbReference type="GO" id="GO:0005506">
    <property type="term" value="F:iron ion binding"/>
    <property type="evidence" value="ECO:0007669"/>
    <property type="project" value="InterPro"/>
</dbReference>
<evidence type="ECO:0000256" key="1">
    <source>
        <dbReference type="ARBA" id="ARBA00001971"/>
    </source>
</evidence>
<dbReference type="GO" id="GO:0016705">
    <property type="term" value="F:oxidoreductase activity, acting on paired donors, with incorporation or reduction of molecular oxygen"/>
    <property type="evidence" value="ECO:0007669"/>
    <property type="project" value="InterPro"/>
</dbReference>
<evidence type="ECO:0008006" key="10">
    <source>
        <dbReference type="Google" id="ProtNLM"/>
    </source>
</evidence>